<proteinExistence type="inferred from homology"/>
<comment type="pathway">
    <text evidence="2 6">One-carbon metabolism; tetrahydrofolate interconversion.</text>
</comment>
<dbReference type="GO" id="GO:0035999">
    <property type="term" value="P:tetrahydrofolate interconversion"/>
    <property type="evidence" value="ECO:0007669"/>
    <property type="project" value="UniProtKB-UniPathway"/>
</dbReference>
<dbReference type="STRING" id="298654.FraEuI1c_3684"/>
<dbReference type="Pfam" id="PF02219">
    <property type="entry name" value="MTHFR"/>
    <property type="match status" value="1"/>
</dbReference>
<dbReference type="InParanoid" id="E3J1M3"/>
<evidence type="ECO:0000256" key="3">
    <source>
        <dbReference type="ARBA" id="ARBA00022630"/>
    </source>
</evidence>
<dbReference type="Proteomes" id="UP000002484">
    <property type="component" value="Chromosome"/>
</dbReference>
<gene>
    <name evidence="8" type="ordered locus">FraEuI1c_3684</name>
</gene>
<evidence type="ECO:0000256" key="7">
    <source>
        <dbReference type="SAM" id="MobiDB-lite"/>
    </source>
</evidence>
<dbReference type="InterPro" id="IPR003171">
    <property type="entry name" value="Mehydrof_redctse-like"/>
</dbReference>
<keyword evidence="3 6" id="KW-0285">Flavoprotein</keyword>
<dbReference type="Gene3D" id="3.20.20.220">
    <property type="match status" value="1"/>
</dbReference>
<keyword evidence="9" id="KW-1185">Reference proteome</keyword>
<sequence>MFPGGDPTPDAGGHRGGLRGDGGHQRVPRVRGPDVRALRDEQSLGQQLVDSGADVGRIGLEGPVNPSGPGAGNSHGPPAPAVAARLAVAVAGGRIVAPYPVRVQESTAGHERPERGFELICEIEPPTRPDLTHARHQIGVLSPVTDAFLIPDNHIGRATVSSIAVAHEVATMGGRSIACVNSRDRNLLGFRRDLLTAAAYGVEEFLFVHGDKPTAGNRTSDLTVRAMMDEARAASADPVFADTPAFRVGAAAGLRPLPTWKRAADFLFVQVSYSVDALLRWRDAHPVELPVYAGVMVLASAGMARRLAATIPDIDIPDDLVQAVERDRAAGVEAACDQVLRLRDSGAFAGVHLVPVSRYRQVATRLEDLL</sequence>
<reference evidence="8 9" key="1">
    <citation type="submission" date="2010-10" db="EMBL/GenBank/DDBJ databases">
        <title>Complete sequence of Frankia sp. EuI1c.</title>
        <authorList>
            <consortium name="US DOE Joint Genome Institute"/>
            <person name="Lucas S."/>
            <person name="Copeland A."/>
            <person name="Lapidus A."/>
            <person name="Cheng J.-F."/>
            <person name="Bruce D."/>
            <person name="Goodwin L."/>
            <person name="Pitluck S."/>
            <person name="Chertkov O."/>
            <person name="Detter J.C."/>
            <person name="Han C."/>
            <person name="Tapia R."/>
            <person name="Land M."/>
            <person name="Hauser L."/>
            <person name="Jeffries C."/>
            <person name="Kyrpides N."/>
            <person name="Ivanova N."/>
            <person name="Mikhailova N."/>
            <person name="Beauchemin N."/>
            <person name="Sen A."/>
            <person name="Sur S.A."/>
            <person name="Gtari M."/>
            <person name="Wall L."/>
            <person name="Tisa L."/>
            <person name="Woyke T."/>
        </authorList>
    </citation>
    <scope>NUCLEOTIDE SEQUENCE [LARGE SCALE GENOMIC DNA]</scope>
    <source>
        <strain evidence="9">DSM 45817 / CECT 9037 / EuI1c</strain>
    </source>
</reference>
<evidence type="ECO:0000256" key="2">
    <source>
        <dbReference type="ARBA" id="ARBA00004777"/>
    </source>
</evidence>
<evidence type="ECO:0000313" key="8">
    <source>
        <dbReference type="EMBL" id="ADP81691.1"/>
    </source>
</evidence>
<dbReference type="InterPro" id="IPR029041">
    <property type="entry name" value="FAD-linked_oxidoreductase-like"/>
</dbReference>
<keyword evidence="4 6" id="KW-0274">FAD</keyword>
<organism evidence="8 9">
    <name type="scientific">Pseudofrankia inefficax (strain DSM 45817 / CECT 9037 / DDB 130130 / EuI1c)</name>
    <name type="common">Frankia inefficax</name>
    <dbReference type="NCBI Taxonomy" id="298654"/>
    <lineage>
        <taxon>Bacteria</taxon>
        <taxon>Bacillati</taxon>
        <taxon>Actinomycetota</taxon>
        <taxon>Actinomycetes</taxon>
        <taxon>Frankiales</taxon>
        <taxon>Frankiaceae</taxon>
        <taxon>Pseudofrankia</taxon>
    </lineage>
</organism>
<name>E3J1M3_PSEI1</name>
<evidence type="ECO:0000256" key="4">
    <source>
        <dbReference type="ARBA" id="ARBA00022827"/>
    </source>
</evidence>
<evidence type="ECO:0000313" key="9">
    <source>
        <dbReference type="Proteomes" id="UP000002484"/>
    </source>
</evidence>
<accession>E3J1M3</accession>
<dbReference type="GO" id="GO:0006555">
    <property type="term" value="P:methionine metabolic process"/>
    <property type="evidence" value="ECO:0007669"/>
    <property type="project" value="InterPro"/>
</dbReference>
<dbReference type="HOGENOM" id="CLU_057297_0_0_11"/>
<dbReference type="EMBL" id="CP002299">
    <property type="protein sequence ID" value="ADP81691.1"/>
    <property type="molecule type" value="Genomic_DNA"/>
</dbReference>
<dbReference type="KEGG" id="fri:FraEuI1c_3684"/>
<dbReference type="eggNOG" id="COG0685">
    <property type="taxonomic scope" value="Bacteria"/>
</dbReference>
<feature type="region of interest" description="Disordered" evidence="7">
    <location>
        <begin position="1"/>
        <end position="78"/>
    </location>
</feature>
<dbReference type="SUPFAM" id="SSF51730">
    <property type="entry name" value="FAD-linked oxidoreductase"/>
    <property type="match status" value="1"/>
</dbReference>
<dbReference type="UniPathway" id="UPA00193"/>
<protein>
    <recommendedName>
        <fullName evidence="6">Methylenetetrahydrofolate reductase</fullName>
    </recommendedName>
</protein>
<keyword evidence="5 6" id="KW-0560">Oxidoreductase</keyword>
<dbReference type="AlphaFoldDB" id="E3J1M3"/>
<dbReference type="GO" id="GO:0004489">
    <property type="term" value="F:methylenetetrahydrofolate reductase [NAD(P)H] activity"/>
    <property type="evidence" value="ECO:0007669"/>
    <property type="project" value="InterPro"/>
</dbReference>
<evidence type="ECO:0000256" key="1">
    <source>
        <dbReference type="ARBA" id="ARBA00001974"/>
    </source>
</evidence>
<comment type="cofactor">
    <cofactor evidence="1 6">
        <name>FAD</name>
        <dbReference type="ChEBI" id="CHEBI:57692"/>
    </cofactor>
</comment>
<evidence type="ECO:0000256" key="6">
    <source>
        <dbReference type="RuleBase" id="RU003862"/>
    </source>
</evidence>
<evidence type="ECO:0000256" key="5">
    <source>
        <dbReference type="ARBA" id="ARBA00023002"/>
    </source>
</evidence>
<feature type="compositionally biased region" description="Basic and acidic residues" evidence="7">
    <location>
        <begin position="31"/>
        <end position="42"/>
    </location>
</feature>
<comment type="similarity">
    <text evidence="6">Belongs to the methylenetetrahydrofolate reductase family.</text>
</comment>